<keyword evidence="2 4" id="KW-0808">Transferase</keyword>
<gene>
    <name evidence="4" type="ORF">ACCI51_11130</name>
</gene>
<reference evidence="4 5" key="1">
    <citation type="submission" date="2024-08" db="EMBL/GenBank/DDBJ databases">
        <authorList>
            <person name="Ishaq N."/>
        </authorList>
    </citation>
    <scope>NUCLEOTIDE SEQUENCE [LARGE SCALE GENOMIC DNA]</scope>
    <source>
        <strain evidence="4 5">JCM 30400</strain>
    </source>
</reference>
<evidence type="ECO:0000259" key="3">
    <source>
        <dbReference type="Pfam" id="PF13649"/>
    </source>
</evidence>
<keyword evidence="5" id="KW-1185">Reference proteome</keyword>
<feature type="domain" description="Methyltransferase" evidence="3">
    <location>
        <begin position="47"/>
        <end position="144"/>
    </location>
</feature>
<protein>
    <submittedName>
        <fullName evidence="4">Class I SAM-dependent methyltransferase</fullName>
        <ecNumber evidence="4">2.1.-.-</ecNumber>
    </submittedName>
</protein>
<evidence type="ECO:0000313" key="5">
    <source>
        <dbReference type="Proteomes" id="UP001569414"/>
    </source>
</evidence>
<dbReference type="PANTHER" id="PTHR43861">
    <property type="entry name" value="TRANS-ACONITATE 2-METHYLTRANSFERASE-RELATED"/>
    <property type="match status" value="1"/>
</dbReference>
<dbReference type="Gene3D" id="3.40.50.150">
    <property type="entry name" value="Vaccinia Virus protein VP39"/>
    <property type="match status" value="1"/>
</dbReference>
<name>A0ABV4NNX4_9GAMM</name>
<dbReference type="SUPFAM" id="SSF53335">
    <property type="entry name" value="S-adenosyl-L-methionine-dependent methyltransferases"/>
    <property type="match status" value="1"/>
</dbReference>
<keyword evidence="1 4" id="KW-0489">Methyltransferase</keyword>
<evidence type="ECO:0000313" key="4">
    <source>
        <dbReference type="EMBL" id="MFA0791098.1"/>
    </source>
</evidence>
<evidence type="ECO:0000256" key="1">
    <source>
        <dbReference type="ARBA" id="ARBA00022603"/>
    </source>
</evidence>
<organism evidence="4 5">
    <name type="scientific">Microbulbifer echini</name>
    <dbReference type="NCBI Taxonomy" id="1529067"/>
    <lineage>
        <taxon>Bacteria</taxon>
        <taxon>Pseudomonadati</taxon>
        <taxon>Pseudomonadota</taxon>
        <taxon>Gammaproteobacteria</taxon>
        <taxon>Cellvibrionales</taxon>
        <taxon>Microbulbiferaceae</taxon>
        <taxon>Microbulbifer</taxon>
    </lineage>
</organism>
<dbReference type="Proteomes" id="UP001569414">
    <property type="component" value="Unassembled WGS sequence"/>
</dbReference>
<evidence type="ECO:0000256" key="2">
    <source>
        <dbReference type="ARBA" id="ARBA00022679"/>
    </source>
</evidence>
<dbReference type="EC" id="2.1.-.-" evidence="4"/>
<proteinExistence type="predicted"/>
<dbReference type="GO" id="GO:0008168">
    <property type="term" value="F:methyltransferase activity"/>
    <property type="evidence" value="ECO:0007669"/>
    <property type="project" value="UniProtKB-KW"/>
</dbReference>
<sequence>MNQPLSTEKIYNAQASNWLRSEKVLLSDFTARPRVLESLGNIEGQDILDFGCGEGYVSRMLLEAGVKSVFGVDSSAEMITQAQTMASELKLANANYAEGNAVTFDQFPQTSFDKAIAVFLFNYLTIEEMTQVMTRVHALLAPGGTFVFTVPHPCLPFMRAETPPFYFEHGKKTYLDGINQTFEGKIWRRDGIPVSVRCVHKNFSHYFEALAKAGFNSLPEVKELAVTDEHLAFDPKFFGPLKGYPLHVLFKVKAND</sequence>
<dbReference type="CDD" id="cd02440">
    <property type="entry name" value="AdoMet_MTases"/>
    <property type="match status" value="1"/>
</dbReference>
<dbReference type="InterPro" id="IPR041698">
    <property type="entry name" value="Methyltransf_25"/>
</dbReference>
<dbReference type="RefSeq" id="WP_371843605.1">
    <property type="nucleotide sequence ID" value="NZ_JBGMEL010000010.1"/>
</dbReference>
<comment type="caution">
    <text evidence="4">The sequence shown here is derived from an EMBL/GenBank/DDBJ whole genome shotgun (WGS) entry which is preliminary data.</text>
</comment>
<dbReference type="GO" id="GO:0032259">
    <property type="term" value="P:methylation"/>
    <property type="evidence" value="ECO:0007669"/>
    <property type="project" value="UniProtKB-KW"/>
</dbReference>
<dbReference type="EMBL" id="JBGMEL010000010">
    <property type="protein sequence ID" value="MFA0791098.1"/>
    <property type="molecule type" value="Genomic_DNA"/>
</dbReference>
<dbReference type="PANTHER" id="PTHR43861:SF1">
    <property type="entry name" value="TRANS-ACONITATE 2-METHYLTRANSFERASE"/>
    <property type="match status" value="1"/>
</dbReference>
<accession>A0ABV4NNX4</accession>
<dbReference type="Pfam" id="PF13649">
    <property type="entry name" value="Methyltransf_25"/>
    <property type="match status" value="1"/>
</dbReference>
<dbReference type="InterPro" id="IPR029063">
    <property type="entry name" value="SAM-dependent_MTases_sf"/>
</dbReference>